<sequence>MENKQPSIIDLLIETHVGLERQGPGSTETTCKALGFLGNLEQISNTADLGCGSGPQTMELARHLSGSIVGLDMFSDFIGVLNENADKQGVGDRVRGIVGSMDDLPFEEESLDLIWSEGAIDNIGFEKGLAHWRGFLKKGGYLAVTCPSWLTAEHPAVIEGFWSDAGSGLDSVEHNVAILQACGYRFIASFALPEYCWTEKYFVPREAVLEELLKKYPDDETVEAFVAENRYEVDLYSKYGQHYGYVFYIGQKL</sequence>
<keyword evidence="2" id="KW-0489">Methyltransferase</keyword>
<proteinExistence type="predicted"/>
<dbReference type="EMBL" id="JBBNOP010000001">
    <property type="protein sequence ID" value="MEQ3361401.1"/>
    <property type="molecule type" value="Genomic_DNA"/>
</dbReference>
<evidence type="ECO:0000313" key="2">
    <source>
        <dbReference type="EMBL" id="MEQ3361401.1"/>
    </source>
</evidence>
<dbReference type="InterPro" id="IPR013216">
    <property type="entry name" value="Methyltransf_11"/>
</dbReference>
<dbReference type="Pfam" id="PF08241">
    <property type="entry name" value="Methyltransf_11"/>
    <property type="match status" value="1"/>
</dbReference>
<keyword evidence="2" id="KW-0808">Transferase</keyword>
<accession>A0ABV1JAM9</accession>
<dbReference type="GO" id="GO:0032259">
    <property type="term" value="P:methylation"/>
    <property type="evidence" value="ECO:0007669"/>
    <property type="project" value="UniProtKB-KW"/>
</dbReference>
<dbReference type="Gene3D" id="3.40.50.150">
    <property type="entry name" value="Vaccinia Virus protein VP39"/>
    <property type="match status" value="1"/>
</dbReference>
<dbReference type="RefSeq" id="WP_102376097.1">
    <property type="nucleotide sequence ID" value="NZ_DBFADM010000002.1"/>
</dbReference>
<dbReference type="SUPFAM" id="SSF53335">
    <property type="entry name" value="S-adenosyl-L-methionine-dependent methyltransferases"/>
    <property type="match status" value="1"/>
</dbReference>
<dbReference type="Proteomes" id="UP001487305">
    <property type="component" value="Unassembled WGS sequence"/>
</dbReference>
<dbReference type="InterPro" id="IPR029063">
    <property type="entry name" value="SAM-dependent_MTases_sf"/>
</dbReference>
<dbReference type="EC" id="2.1.1.-" evidence="2"/>
<name>A0ABV1JAM9_9ACTN</name>
<reference evidence="2 3" key="1">
    <citation type="submission" date="2024-04" db="EMBL/GenBank/DDBJ databases">
        <title>Human intestinal bacterial collection.</title>
        <authorList>
            <person name="Pauvert C."/>
            <person name="Hitch T.C.A."/>
            <person name="Clavel T."/>
        </authorList>
    </citation>
    <scope>NUCLEOTIDE SEQUENCE [LARGE SCALE GENOMIC DNA]</scope>
    <source>
        <strain evidence="2 3">CLA-KB-H42</strain>
    </source>
</reference>
<protein>
    <submittedName>
        <fullName evidence="2">Class I SAM-dependent methyltransferase</fullName>
        <ecNumber evidence="2">2.1.1.-</ecNumber>
    </submittedName>
</protein>
<dbReference type="CDD" id="cd02440">
    <property type="entry name" value="AdoMet_MTases"/>
    <property type="match status" value="1"/>
</dbReference>
<keyword evidence="3" id="KW-1185">Reference proteome</keyword>
<gene>
    <name evidence="2" type="ORF">AAA083_00260</name>
</gene>
<evidence type="ECO:0000259" key="1">
    <source>
        <dbReference type="Pfam" id="PF08241"/>
    </source>
</evidence>
<organism evidence="2 3">
    <name type="scientific">Raoultibacter massiliensis</name>
    <dbReference type="NCBI Taxonomy" id="1852371"/>
    <lineage>
        <taxon>Bacteria</taxon>
        <taxon>Bacillati</taxon>
        <taxon>Actinomycetota</taxon>
        <taxon>Coriobacteriia</taxon>
        <taxon>Eggerthellales</taxon>
        <taxon>Eggerthellaceae</taxon>
        <taxon>Raoultibacter</taxon>
    </lineage>
</organism>
<dbReference type="GO" id="GO:0008168">
    <property type="term" value="F:methyltransferase activity"/>
    <property type="evidence" value="ECO:0007669"/>
    <property type="project" value="UniProtKB-KW"/>
</dbReference>
<comment type="caution">
    <text evidence="2">The sequence shown here is derived from an EMBL/GenBank/DDBJ whole genome shotgun (WGS) entry which is preliminary data.</text>
</comment>
<feature type="domain" description="Methyltransferase type 11" evidence="1">
    <location>
        <begin position="48"/>
        <end position="143"/>
    </location>
</feature>
<evidence type="ECO:0000313" key="3">
    <source>
        <dbReference type="Proteomes" id="UP001487305"/>
    </source>
</evidence>